<organism evidence="1 2">
    <name type="scientific">Aspergillus pseudodeflectus</name>
    <dbReference type="NCBI Taxonomy" id="176178"/>
    <lineage>
        <taxon>Eukaryota</taxon>
        <taxon>Fungi</taxon>
        <taxon>Dikarya</taxon>
        <taxon>Ascomycota</taxon>
        <taxon>Pezizomycotina</taxon>
        <taxon>Eurotiomycetes</taxon>
        <taxon>Eurotiomycetidae</taxon>
        <taxon>Eurotiales</taxon>
        <taxon>Aspergillaceae</taxon>
        <taxon>Aspergillus</taxon>
        <taxon>Aspergillus subgen. Nidulantes</taxon>
    </lineage>
</organism>
<dbReference type="Proteomes" id="UP001610444">
    <property type="component" value="Unassembled WGS sequence"/>
</dbReference>
<accession>A0ABR4JXV9</accession>
<proteinExistence type="predicted"/>
<dbReference type="GeneID" id="98161514"/>
<evidence type="ECO:0000313" key="2">
    <source>
        <dbReference type="Proteomes" id="UP001610444"/>
    </source>
</evidence>
<comment type="caution">
    <text evidence="1">The sequence shown here is derived from an EMBL/GenBank/DDBJ whole genome shotgun (WGS) entry which is preliminary data.</text>
</comment>
<keyword evidence="2" id="KW-1185">Reference proteome</keyword>
<gene>
    <name evidence="1" type="ORF">BJX68DRAFT_269430</name>
</gene>
<dbReference type="RefSeq" id="XP_070896362.1">
    <property type="nucleotide sequence ID" value="XM_071046350.1"/>
</dbReference>
<sequence>MTVNDDLADSETEAIINDLSGGFLGHLALSEAIPHYAYFGPKQFLQIFEREHNPNRQTDHWFLLTGVTQRVFNETFLEAESGPFSRAFAYDPCFHQLLVATPESTTHSVAGTAFDRMVDRAAEDIGRVYEVVAMGRGCHTAEMGTKQPAMAWQPEEIIPGRDNRWPSMVLEVVFSESDPRPKLQADLRYWFRAPPPDTVRTVFILIINSTMDEIVIEKWERTAADERPHIVQRVVLSRMETGGNVMITGSPLIIGFEDLFLRPPRTPEERDLQLNGEKLQFIAERIWRYQGLNSQ</sequence>
<evidence type="ECO:0000313" key="1">
    <source>
        <dbReference type="EMBL" id="KAL2844896.1"/>
    </source>
</evidence>
<name>A0ABR4JXV9_9EURO</name>
<protein>
    <submittedName>
        <fullName evidence="1">Uncharacterized protein</fullName>
    </submittedName>
</protein>
<reference evidence="1 2" key="1">
    <citation type="submission" date="2024-07" db="EMBL/GenBank/DDBJ databases">
        <title>Section-level genome sequencing and comparative genomics of Aspergillus sections Usti and Cavernicolus.</title>
        <authorList>
            <consortium name="Lawrence Berkeley National Laboratory"/>
            <person name="Nybo J.L."/>
            <person name="Vesth T.C."/>
            <person name="Theobald S."/>
            <person name="Frisvad J.C."/>
            <person name="Larsen T.O."/>
            <person name="Kjaerboelling I."/>
            <person name="Rothschild-Mancinelli K."/>
            <person name="Lyhne E.K."/>
            <person name="Kogle M.E."/>
            <person name="Barry K."/>
            <person name="Clum A."/>
            <person name="Na H."/>
            <person name="Ledsgaard L."/>
            <person name="Lin J."/>
            <person name="Lipzen A."/>
            <person name="Kuo A."/>
            <person name="Riley R."/>
            <person name="Mondo S."/>
            <person name="LaButti K."/>
            <person name="Haridas S."/>
            <person name="Pangalinan J."/>
            <person name="Salamov A.A."/>
            <person name="Simmons B.A."/>
            <person name="Magnuson J.K."/>
            <person name="Chen J."/>
            <person name="Drula E."/>
            <person name="Henrissat B."/>
            <person name="Wiebenga A."/>
            <person name="Lubbers R.J."/>
            <person name="Gomes A.C."/>
            <person name="Macurrencykelacurrency M.R."/>
            <person name="Stajich J."/>
            <person name="Grigoriev I.V."/>
            <person name="Mortensen U.H."/>
            <person name="De vries R.P."/>
            <person name="Baker S.E."/>
            <person name="Andersen M.R."/>
        </authorList>
    </citation>
    <scope>NUCLEOTIDE SEQUENCE [LARGE SCALE GENOMIC DNA]</scope>
    <source>
        <strain evidence="1 2">CBS 756.74</strain>
    </source>
</reference>
<dbReference type="EMBL" id="JBFXLR010000039">
    <property type="protein sequence ID" value="KAL2844896.1"/>
    <property type="molecule type" value="Genomic_DNA"/>
</dbReference>